<evidence type="ECO:0000313" key="1">
    <source>
        <dbReference type="EMBL" id="CAK9134717.1"/>
    </source>
</evidence>
<accession>A0ABC8QT41</accession>
<gene>
    <name evidence="1" type="ORF">ILEXP_LOCUS1650</name>
</gene>
<dbReference type="AlphaFoldDB" id="A0ABC8QT41"/>
<sequence length="173" mass="19202">MRLMGTSSDLRLCCRKFCNSRLPLSSLIAVINDLLDPTAQNLRVREDAQSLQSCKKYIIAELKSVGLIYASICSHGGTPSSLLCSFYWENPPVHLGKSEINRRTLIHTVNPDAENSFKKTVEVDILIDMLSDVNDKEVALECGDAHAKYMTGSLVYLLECSKDISVFSTPCLK</sequence>
<keyword evidence="2" id="KW-1185">Reference proteome</keyword>
<organism evidence="1 2">
    <name type="scientific">Ilex paraguariensis</name>
    <name type="common">yerba mate</name>
    <dbReference type="NCBI Taxonomy" id="185542"/>
    <lineage>
        <taxon>Eukaryota</taxon>
        <taxon>Viridiplantae</taxon>
        <taxon>Streptophyta</taxon>
        <taxon>Embryophyta</taxon>
        <taxon>Tracheophyta</taxon>
        <taxon>Spermatophyta</taxon>
        <taxon>Magnoliopsida</taxon>
        <taxon>eudicotyledons</taxon>
        <taxon>Gunneridae</taxon>
        <taxon>Pentapetalae</taxon>
        <taxon>asterids</taxon>
        <taxon>campanulids</taxon>
        <taxon>Aquifoliales</taxon>
        <taxon>Aquifoliaceae</taxon>
        <taxon>Ilex</taxon>
    </lineage>
</organism>
<reference evidence="1 2" key="1">
    <citation type="submission" date="2024-02" db="EMBL/GenBank/DDBJ databases">
        <authorList>
            <person name="Vignale AGUSTIN F."/>
            <person name="Sosa J E."/>
            <person name="Modenutti C."/>
        </authorList>
    </citation>
    <scope>NUCLEOTIDE SEQUENCE [LARGE SCALE GENOMIC DNA]</scope>
</reference>
<comment type="caution">
    <text evidence="1">The sequence shown here is derived from an EMBL/GenBank/DDBJ whole genome shotgun (WGS) entry which is preliminary data.</text>
</comment>
<protein>
    <submittedName>
        <fullName evidence="1">Uncharacterized protein</fullName>
    </submittedName>
</protein>
<dbReference type="EMBL" id="CAUOFW020000558">
    <property type="protein sequence ID" value="CAK9134717.1"/>
    <property type="molecule type" value="Genomic_DNA"/>
</dbReference>
<evidence type="ECO:0000313" key="2">
    <source>
        <dbReference type="Proteomes" id="UP001642360"/>
    </source>
</evidence>
<dbReference type="Proteomes" id="UP001642360">
    <property type="component" value="Unassembled WGS sequence"/>
</dbReference>
<name>A0ABC8QT41_9AQUA</name>
<proteinExistence type="predicted"/>